<evidence type="ECO:0000313" key="3">
    <source>
        <dbReference type="Proteomes" id="UP000612893"/>
    </source>
</evidence>
<feature type="transmembrane region" description="Helical" evidence="1">
    <location>
        <begin position="643"/>
        <end position="666"/>
    </location>
</feature>
<proteinExistence type="predicted"/>
<dbReference type="EMBL" id="JAEKNR010000108">
    <property type="protein sequence ID" value="MBJ7598439.1"/>
    <property type="molecule type" value="Genomic_DNA"/>
</dbReference>
<dbReference type="PANTHER" id="PTHR39198:SF1">
    <property type="entry name" value="ALPHA-GALACTOSIDASE NEW3 DOMAIN-CONTAINING PROTEIN"/>
    <property type="match status" value="1"/>
</dbReference>
<dbReference type="AlphaFoldDB" id="A0A934K3Z8"/>
<keyword evidence="1" id="KW-0472">Membrane</keyword>
<dbReference type="Gene3D" id="2.60.40.10">
    <property type="entry name" value="Immunoglobulins"/>
    <property type="match status" value="1"/>
</dbReference>
<dbReference type="Proteomes" id="UP000612893">
    <property type="component" value="Unassembled WGS sequence"/>
</dbReference>
<evidence type="ECO:0008006" key="4">
    <source>
        <dbReference type="Google" id="ProtNLM"/>
    </source>
</evidence>
<organism evidence="2 3">
    <name type="scientific">Candidatus Nephthysia bennettiae</name>
    <dbReference type="NCBI Taxonomy" id="3127016"/>
    <lineage>
        <taxon>Bacteria</taxon>
        <taxon>Bacillati</taxon>
        <taxon>Candidatus Dormiibacterota</taxon>
        <taxon>Candidatus Dormibacteria</taxon>
        <taxon>Candidatus Dormibacterales</taxon>
        <taxon>Candidatus Dormibacteraceae</taxon>
        <taxon>Candidatus Nephthysia</taxon>
    </lineage>
</organism>
<evidence type="ECO:0000313" key="2">
    <source>
        <dbReference type="EMBL" id="MBJ7598439.1"/>
    </source>
</evidence>
<evidence type="ECO:0000256" key="1">
    <source>
        <dbReference type="SAM" id="Phobius"/>
    </source>
</evidence>
<gene>
    <name evidence="2" type="ORF">JF922_10190</name>
</gene>
<comment type="caution">
    <text evidence="2">The sequence shown here is derived from an EMBL/GenBank/DDBJ whole genome shotgun (WGS) entry which is preliminary data.</text>
</comment>
<dbReference type="PANTHER" id="PTHR39198">
    <property type="entry name" value="HYPOTHETICAL MEMBRANE PROTEIN, CONSERVED"/>
    <property type="match status" value="1"/>
</dbReference>
<reference evidence="2" key="1">
    <citation type="submission" date="2020-10" db="EMBL/GenBank/DDBJ databases">
        <title>Ca. Dormibacterota MAGs.</title>
        <authorList>
            <person name="Montgomery K."/>
        </authorList>
    </citation>
    <scope>NUCLEOTIDE SEQUENCE [LARGE SCALE GENOMIC DNA]</scope>
    <source>
        <strain evidence="2">SC8812_S17_10</strain>
    </source>
</reference>
<keyword evidence="1" id="KW-0812">Transmembrane</keyword>
<feature type="transmembrane region" description="Helical" evidence="1">
    <location>
        <begin position="580"/>
        <end position="599"/>
    </location>
</feature>
<dbReference type="RefSeq" id="WP_338201442.1">
    <property type="nucleotide sequence ID" value="NZ_JAEKNR010000108.1"/>
</dbReference>
<dbReference type="InterPro" id="IPR013783">
    <property type="entry name" value="Ig-like_fold"/>
</dbReference>
<name>A0A934K3Z8_9BACT</name>
<sequence length="683" mass="71134">MIVCGNCGHENGDDRRFCEVCDEVLDWTGRRLSAAMVTVTPAAASVAPGGEATFQVRVFNRGSIVDNFSLEIAGAPASWSAIEPSTLHLWPNAQGDATLRLSPPRSPQVQAGTVPFTVKAASRVNPEVSVEAAGEVTVGAFVELAATLVPQTSRSTGSAEHELKIANNGNKSAAVTVAVNNPDDQLAFQLTPETATLRPGESATVKLEVGPRDGASGVQGAPQPFQLSVKAPEAAEVRLEGAYLRLTTVALQAAIDPEDSRSAGTAEHWVTVNNGGNAPASVSISVSDPQELLTFQVTPSNLTVGAGQSGRARVWVGLRRRADAGKGEPLPFQVVVRAPEASPVELPASYTPLFVELAGTLEPHTSRGAGTAQHAVTVLNRGNMPARVTISASDPEETLSFNVTPSAVSVEPGQSARVGLLVGLRQPGDSGRVDPRNFEVLLAAAEAAPVKVAGAYVPLFAELNAALDPPSSTGTGTGEHWVNVTNKGNLHAGAMISATDPENFFSFQVTPSWLTLEPGATARARLWVAPRRQPKAGTEDPRPFQVNIASNEAPAVTLEGTRIQVGPPPRERWPKGSLTLLFRWLIALAIAAVAALIAISTTDATYNVLAGSSTYPIPLVSIAVAALGVLGFLIFVPGRRWFIAIGILAAGAVGVLVIANMASLTIPGIGSPVVPSHVPTPRR</sequence>
<keyword evidence="3" id="KW-1185">Reference proteome</keyword>
<protein>
    <recommendedName>
        <fullName evidence="4">Alpha-galactosidase NEW3 domain-containing protein</fullName>
    </recommendedName>
</protein>
<accession>A0A934K3Z8</accession>
<feature type="transmembrane region" description="Helical" evidence="1">
    <location>
        <begin position="619"/>
        <end position="636"/>
    </location>
</feature>
<keyword evidence="1" id="KW-1133">Transmembrane helix</keyword>